<evidence type="ECO:0000259" key="1">
    <source>
        <dbReference type="PROSITE" id="PS50181"/>
    </source>
</evidence>
<gene>
    <name evidence="3" type="primary">LOC104746150</name>
</gene>
<sequence length="369" mass="43352">MASVKLPWDMEEEIMSRLPAQSLVRFRTVCKHWNGLFNDKKFASKHLSRSRPQIILLTESKKMYSIDVELSGGTIELRELPYDFPCQPMELRYTTITACDGLLFREFWKHGVAVWNPWLRQVGWIDFEDKKDFNVCGVGYDSSRPEKGYYKILGYFLCFRRVRATFEEGYDRVAIYECSSHTFKYIDVPPYKKCPSPDHLSVNGNLYWVSRNRETHECFIETFDFSMEMFKPFCLLPCPVGYDNNNVLVLSAFKEDRLSLLKQCYETRKIEIWETKIDREEDAVWIKLMTLPTTNLPKLLKMFCGISYFIFDNTLIICCFDIEIGAPCIYMVRGEDMLKKIPIDSEIVWFSHCLYLPSLISVPLVSHQV</sequence>
<dbReference type="InterPro" id="IPR017451">
    <property type="entry name" value="F-box-assoc_interact_dom"/>
</dbReference>
<evidence type="ECO:0000313" key="2">
    <source>
        <dbReference type="Proteomes" id="UP000694864"/>
    </source>
</evidence>
<dbReference type="InterPro" id="IPR001810">
    <property type="entry name" value="F-box_dom"/>
</dbReference>
<dbReference type="InterPro" id="IPR050796">
    <property type="entry name" value="SCF_F-box_component"/>
</dbReference>
<dbReference type="PANTHER" id="PTHR31672">
    <property type="entry name" value="BNACNNG10540D PROTEIN"/>
    <property type="match status" value="1"/>
</dbReference>
<feature type="domain" description="F-box" evidence="1">
    <location>
        <begin position="1"/>
        <end position="46"/>
    </location>
</feature>
<organism evidence="2 3">
    <name type="scientific">Camelina sativa</name>
    <name type="common">False flax</name>
    <name type="synonym">Myagrum sativum</name>
    <dbReference type="NCBI Taxonomy" id="90675"/>
    <lineage>
        <taxon>Eukaryota</taxon>
        <taxon>Viridiplantae</taxon>
        <taxon>Streptophyta</taxon>
        <taxon>Embryophyta</taxon>
        <taxon>Tracheophyta</taxon>
        <taxon>Spermatophyta</taxon>
        <taxon>Magnoliopsida</taxon>
        <taxon>eudicotyledons</taxon>
        <taxon>Gunneridae</taxon>
        <taxon>Pentapetalae</taxon>
        <taxon>rosids</taxon>
        <taxon>malvids</taxon>
        <taxon>Brassicales</taxon>
        <taxon>Brassicaceae</taxon>
        <taxon>Camelineae</taxon>
        <taxon>Camelina</taxon>
    </lineage>
</organism>
<dbReference type="Gene3D" id="1.20.1280.50">
    <property type="match status" value="1"/>
</dbReference>
<dbReference type="GeneID" id="104746150"/>
<dbReference type="RefSeq" id="XP_010465860.1">
    <property type="nucleotide sequence ID" value="XM_010467558.1"/>
</dbReference>
<dbReference type="Pfam" id="PF00646">
    <property type="entry name" value="F-box"/>
    <property type="match status" value="1"/>
</dbReference>
<dbReference type="CDD" id="cd22157">
    <property type="entry name" value="F-box_AtFBW1-like"/>
    <property type="match status" value="1"/>
</dbReference>
<dbReference type="SUPFAM" id="SSF81383">
    <property type="entry name" value="F-box domain"/>
    <property type="match status" value="1"/>
</dbReference>
<dbReference type="NCBIfam" id="TIGR01640">
    <property type="entry name" value="F_box_assoc_1"/>
    <property type="match status" value="1"/>
</dbReference>
<dbReference type="PROSITE" id="PS50181">
    <property type="entry name" value="FBOX"/>
    <property type="match status" value="1"/>
</dbReference>
<protein>
    <submittedName>
        <fullName evidence="3">F-box protein At3g17710-like</fullName>
    </submittedName>
</protein>
<dbReference type="SMART" id="SM00256">
    <property type="entry name" value="FBOX"/>
    <property type="match status" value="1"/>
</dbReference>
<name>A0ABM0W587_CAMSA</name>
<dbReference type="PANTHER" id="PTHR31672:SF13">
    <property type="entry name" value="F-BOX PROTEIN CPR30-LIKE"/>
    <property type="match status" value="1"/>
</dbReference>
<proteinExistence type="predicted"/>
<evidence type="ECO:0000313" key="3">
    <source>
        <dbReference type="RefSeq" id="XP_010465860.1"/>
    </source>
</evidence>
<dbReference type="Proteomes" id="UP000694864">
    <property type="component" value="Chromosome 15"/>
</dbReference>
<dbReference type="InterPro" id="IPR006527">
    <property type="entry name" value="F-box-assoc_dom_typ1"/>
</dbReference>
<accession>A0ABM0W587</accession>
<dbReference type="Pfam" id="PF07734">
    <property type="entry name" value="FBA_1"/>
    <property type="match status" value="1"/>
</dbReference>
<dbReference type="InterPro" id="IPR036047">
    <property type="entry name" value="F-box-like_dom_sf"/>
</dbReference>
<keyword evidence="2" id="KW-1185">Reference proteome</keyword>
<reference evidence="2" key="1">
    <citation type="journal article" date="2014" name="Nat. Commun.">
        <title>The emerging biofuel crop Camelina sativa retains a highly undifferentiated hexaploid genome structure.</title>
        <authorList>
            <person name="Kagale S."/>
            <person name="Koh C."/>
            <person name="Nixon J."/>
            <person name="Bollina V."/>
            <person name="Clarke W.E."/>
            <person name="Tuteja R."/>
            <person name="Spillane C."/>
            <person name="Robinson S.J."/>
            <person name="Links M.G."/>
            <person name="Clarke C."/>
            <person name="Higgins E.E."/>
            <person name="Huebert T."/>
            <person name="Sharpe A.G."/>
            <person name="Parkin I.A."/>
        </authorList>
    </citation>
    <scope>NUCLEOTIDE SEQUENCE [LARGE SCALE GENOMIC DNA]</scope>
    <source>
        <strain evidence="2">cv. DH55</strain>
    </source>
</reference>
<reference evidence="3" key="2">
    <citation type="submission" date="2025-08" db="UniProtKB">
        <authorList>
            <consortium name="RefSeq"/>
        </authorList>
    </citation>
    <scope>IDENTIFICATION</scope>
    <source>
        <tissue evidence="3">Leaf</tissue>
    </source>
</reference>